<dbReference type="EMBL" id="AUPL01007556">
    <property type="protein sequence ID" value="ESL05018.1"/>
    <property type="molecule type" value="Genomic_DNA"/>
</dbReference>
<feature type="transmembrane region" description="Helical" evidence="1">
    <location>
        <begin position="12"/>
        <end position="31"/>
    </location>
</feature>
<protein>
    <submittedName>
        <fullName evidence="2">Uncharacterized protein</fullName>
    </submittedName>
</protein>
<organism evidence="2 3">
    <name type="scientific">Trypanosoma rangeli SC58</name>
    <dbReference type="NCBI Taxonomy" id="429131"/>
    <lineage>
        <taxon>Eukaryota</taxon>
        <taxon>Discoba</taxon>
        <taxon>Euglenozoa</taxon>
        <taxon>Kinetoplastea</taxon>
        <taxon>Metakinetoplastina</taxon>
        <taxon>Trypanosomatida</taxon>
        <taxon>Trypanosomatidae</taxon>
        <taxon>Trypanosoma</taxon>
        <taxon>Herpetosoma</taxon>
    </lineage>
</organism>
<name>A0A061IRM7_TRYRA</name>
<comment type="caution">
    <text evidence="2">The sequence shown here is derived from an EMBL/GenBank/DDBJ whole genome shotgun (WGS) entry which is preliminary data.</text>
</comment>
<sequence>MENKKNDKNDIFCFCFCFWSLHDVVFFFLVGESIRNTKLFYLFLFARAILRHCEGHVVAHMVNQDLEPTE</sequence>
<evidence type="ECO:0000313" key="3">
    <source>
        <dbReference type="Proteomes" id="UP000031737"/>
    </source>
</evidence>
<evidence type="ECO:0000313" key="2">
    <source>
        <dbReference type="EMBL" id="ESL05018.1"/>
    </source>
</evidence>
<keyword evidence="1" id="KW-1133">Transmembrane helix</keyword>
<evidence type="ECO:0000256" key="1">
    <source>
        <dbReference type="SAM" id="Phobius"/>
    </source>
</evidence>
<gene>
    <name evidence="2" type="ORF">TRSC58_07388</name>
</gene>
<dbReference type="Proteomes" id="UP000031737">
    <property type="component" value="Unassembled WGS sequence"/>
</dbReference>
<keyword evidence="1" id="KW-0812">Transmembrane</keyword>
<dbReference type="AlphaFoldDB" id="A0A061IRM7"/>
<accession>A0A061IRM7</accession>
<keyword evidence="3" id="KW-1185">Reference proteome</keyword>
<reference evidence="2 3" key="1">
    <citation type="submission" date="2013-07" db="EMBL/GenBank/DDBJ databases">
        <authorList>
            <person name="Stoco P.H."/>
            <person name="Wagner G."/>
            <person name="Gerber A."/>
            <person name="Zaha A."/>
            <person name="Thompson C."/>
            <person name="Bartholomeu D.C."/>
            <person name="Luckemeyer D.D."/>
            <person name="Bahia D."/>
            <person name="Loreto E."/>
            <person name="Prestes E.B."/>
            <person name="Lima F.M."/>
            <person name="Rodrigues-Luiz G."/>
            <person name="Vallejo G.A."/>
            <person name="Filho J.F."/>
            <person name="Monteiro K.M."/>
            <person name="Tyler K.M."/>
            <person name="de Almeida L.G."/>
            <person name="Ortiz M.F."/>
            <person name="Siervo M.A."/>
            <person name="de Moraes M.H."/>
            <person name="Cunha O.L."/>
            <person name="Mendonca-Neto R."/>
            <person name="Silva R."/>
            <person name="Teixeira S.M."/>
            <person name="Murta S.M."/>
            <person name="Sincero T.C."/>
            <person name="Mendes T.A."/>
            <person name="Urmenyi T.P."/>
            <person name="Silva V.G."/>
            <person name="da Rocha W.D."/>
            <person name="Andersson B."/>
            <person name="Romanha A.J."/>
            <person name="Steindel M."/>
            <person name="de Vasconcelos A.T."/>
            <person name="Grisard E.C."/>
        </authorList>
    </citation>
    <scope>NUCLEOTIDE SEQUENCE [LARGE SCALE GENOMIC DNA]</scope>
    <source>
        <strain evidence="2 3">SC58</strain>
    </source>
</reference>
<dbReference type="VEuPathDB" id="TriTrypDB:TRSC58_07388"/>
<keyword evidence="1" id="KW-0472">Membrane</keyword>
<proteinExistence type="predicted"/>